<dbReference type="AlphaFoldDB" id="A0A3M7SFX0"/>
<gene>
    <name evidence="1" type="ORF">BpHYR1_049322</name>
</gene>
<sequence length="66" mass="7829">MDSRRISYVNARENISSLADIGTEESDAGSEYNDEHFSELIFKQFKISGHFDRSWHFYVNFNDQYN</sequence>
<evidence type="ECO:0000313" key="2">
    <source>
        <dbReference type="Proteomes" id="UP000276133"/>
    </source>
</evidence>
<comment type="caution">
    <text evidence="1">The sequence shown here is derived from an EMBL/GenBank/DDBJ whole genome shotgun (WGS) entry which is preliminary data.</text>
</comment>
<dbReference type="EMBL" id="REGN01001440">
    <property type="protein sequence ID" value="RNA34662.1"/>
    <property type="molecule type" value="Genomic_DNA"/>
</dbReference>
<dbReference type="Proteomes" id="UP000276133">
    <property type="component" value="Unassembled WGS sequence"/>
</dbReference>
<evidence type="ECO:0000313" key="1">
    <source>
        <dbReference type="EMBL" id="RNA34662.1"/>
    </source>
</evidence>
<proteinExistence type="predicted"/>
<protein>
    <submittedName>
        <fullName evidence="1">Uncharacterized protein</fullName>
    </submittedName>
</protein>
<name>A0A3M7SFX0_BRAPC</name>
<organism evidence="1 2">
    <name type="scientific">Brachionus plicatilis</name>
    <name type="common">Marine rotifer</name>
    <name type="synonym">Brachionus muelleri</name>
    <dbReference type="NCBI Taxonomy" id="10195"/>
    <lineage>
        <taxon>Eukaryota</taxon>
        <taxon>Metazoa</taxon>
        <taxon>Spiralia</taxon>
        <taxon>Gnathifera</taxon>
        <taxon>Rotifera</taxon>
        <taxon>Eurotatoria</taxon>
        <taxon>Monogononta</taxon>
        <taxon>Pseudotrocha</taxon>
        <taxon>Ploima</taxon>
        <taxon>Brachionidae</taxon>
        <taxon>Brachionus</taxon>
    </lineage>
</organism>
<reference evidence="1 2" key="1">
    <citation type="journal article" date="2018" name="Sci. Rep.">
        <title>Genomic signatures of local adaptation to the degree of environmental predictability in rotifers.</title>
        <authorList>
            <person name="Franch-Gras L."/>
            <person name="Hahn C."/>
            <person name="Garcia-Roger E.M."/>
            <person name="Carmona M.J."/>
            <person name="Serra M."/>
            <person name="Gomez A."/>
        </authorList>
    </citation>
    <scope>NUCLEOTIDE SEQUENCE [LARGE SCALE GENOMIC DNA]</scope>
    <source>
        <strain evidence="1">HYR1</strain>
    </source>
</reference>
<accession>A0A3M7SFX0</accession>
<keyword evidence="2" id="KW-1185">Reference proteome</keyword>